<proteinExistence type="predicted"/>
<dbReference type="EMBL" id="VDEP01000407">
    <property type="protein sequence ID" value="KAA1088158.1"/>
    <property type="molecule type" value="Genomic_DNA"/>
</dbReference>
<evidence type="ECO:0000313" key="2">
    <source>
        <dbReference type="EMBL" id="KAA1088158.1"/>
    </source>
</evidence>
<evidence type="ECO:0000256" key="1">
    <source>
        <dbReference type="SAM" id="MobiDB-lite"/>
    </source>
</evidence>
<organism evidence="2 4">
    <name type="scientific">Puccinia graminis f. sp. tritici</name>
    <dbReference type="NCBI Taxonomy" id="56615"/>
    <lineage>
        <taxon>Eukaryota</taxon>
        <taxon>Fungi</taxon>
        <taxon>Dikarya</taxon>
        <taxon>Basidiomycota</taxon>
        <taxon>Pucciniomycotina</taxon>
        <taxon>Pucciniomycetes</taxon>
        <taxon>Pucciniales</taxon>
        <taxon>Pucciniaceae</taxon>
        <taxon>Puccinia</taxon>
    </lineage>
</organism>
<accession>A0A5B0NJN8</accession>
<reference evidence="2 4" key="1">
    <citation type="submission" date="2019-05" db="EMBL/GenBank/DDBJ databases">
        <title>Emergence of the Ug99 lineage of the wheat stem rust pathogen through somatic hybridization.</title>
        <authorList>
            <person name="Li F."/>
            <person name="Upadhyaya N.M."/>
            <person name="Sperschneider J."/>
            <person name="Matny O."/>
            <person name="Nguyen-Phuc H."/>
            <person name="Mago R."/>
            <person name="Raley C."/>
            <person name="Miller M.E."/>
            <person name="Silverstein K.A.T."/>
            <person name="Henningsen E."/>
            <person name="Hirsch C.D."/>
            <person name="Visser B."/>
            <person name="Pretorius Z.A."/>
            <person name="Steffenson B.J."/>
            <person name="Schwessinger B."/>
            <person name="Dodds P.N."/>
            <person name="Figueroa M."/>
        </authorList>
    </citation>
    <scope>NUCLEOTIDE SEQUENCE [LARGE SCALE GENOMIC DNA]</scope>
    <source>
        <strain evidence="2 4">Ug99</strain>
    </source>
</reference>
<name>A0A5B0NJN8_PUCGR</name>
<protein>
    <submittedName>
        <fullName evidence="2">Uncharacterized protein</fullName>
    </submittedName>
</protein>
<gene>
    <name evidence="3" type="ORF">PGTUg99_015295</name>
    <name evidence="2" type="ORF">PGTUg99_021120</name>
</gene>
<evidence type="ECO:0000313" key="3">
    <source>
        <dbReference type="EMBL" id="KAA1099083.1"/>
    </source>
</evidence>
<sequence length="95" mass="10674">MVAPHTPPVTSPLAHPGQRPAKPVRFGSRNCRPKCCLLVRVRTAHQMPMVTSSATHSYRFTDDGGMELFSEEGKLDVLQRRVYPEDMMPSPERPT</sequence>
<dbReference type="EMBL" id="VDEP01000343">
    <property type="protein sequence ID" value="KAA1099083.1"/>
    <property type="molecule type" value="Genomic_DNA"/>
</dbReference>
<feature type="compositionally biased region" description="Pro residues" evidence="1">
    <location>
        <begin position="1"/>
        <end position="10"/>
    </location>
</feature>
<feature type="region of interest" description="Disordered" evidence="1">
    <location>
        <begin position="1"/>
        <end position="26"/>
    </location>
</feature>
<comment type="caution">
    <text evidence="2">The sequence shown here is derived from an EMBL/GenBank/DDBJ whole genome shotgun (WGS) entry which is preliminary data.</text>
</comment>
<dbReference type="AlphaFoldDB" id="A0A5B0NJN8"/>
<evidence type="ECO:0000313" key="4">
    <source>
        <dbReference type="Proteomes" id="UP000325313"/>
    </source>
</evidence>
<dbReference type="Proteomes" id="UP000325313">
    <property type="component" value="Unassembled WGS sequence"/>
</dbReference>